<feature type="region of interest" description="Disordered" evidence="2">
    <location>
        <begin position="1"/>
        <end position="29"/>
    </location>
</feature>
<dbReference type="EMBL" id="DMNG01000164">
    <property type="protein sequence ID" value="HAN24836.1"/>
    <property type="molecule type" value="Genomic_DNA"/>
</dbReference>
<dbReference type="SUPFAM" id="SSF53850">
    <property type="entry name" value="Periplasmic binding protein-like II"/>
    <property type="match status" value="1"/>
</dbReference>
<dbReference type="CDD" id="cd01004">
    <property type="entry name" value="PBP2_MidA_like"/>
    <property type="match status" value="1"/>
</dbReference>
<proteinExistence type="predicted"/>
<dbReference type="SMART" id="SM00062">
    <property type="entry name" value="PBPb"/>
    <property type="match status" value="1"/>
</dbReference>
<dbReference type="Pfam" id="PF00497">
    <property type="entry name" value="SBP_bac_3"/>
    <property type="match status" value="1"/>
</dbReference>
<evidence type="ECO:0000259" key="3">
    <source>
        <dbReference type="SMART" id="SM00062"/>
    </source>
</evidence>
<comment type="caution">
    <text evidence="4">The sequence shown here is derived from an EMBL/GenBank/DDBJ whole genome shotgun (WGS) entry which is preliminary data.</text>
</comment>
<dbReference type="Gene3D" id="3.40.190.10">
    <property type="entry name" value="Periplasmic binding protein-like II"/>
    <property type="match status" value="2"/>
</dbReference>
<evidence type="ECO:0000313" key="4">
    <source>
        <dbReference type="EMBL" id="HAN24836.1"/>
    </source>
</evidence>
<dbReference type="InterPro" id="IPR001638">
    <property type="entry name" value="Solute-binding_3/MltF_N"/>
</dbReference>
<dbReference type="PANTHER" id="PTHR35936:SF17">
    <property type="entry name" value="ARGININE-BINDING EXTRACELLULAR PROTEIN ARTP"/>
    <property type="match status" value="1"/>
</dbReference>
<gene>
    <name evidence="4" type="ORF">DCP95_09740</name>
</gene>
<evidence type="ECO:0000313" key="5">
    <source>
        <dbReference type="Proteomes" id="UP000257479"/>
    </source>
</evidence>
<dbReference type="PANTHER" id="PTHR35936">
    <property type="entry name" value="MEMBRANE-BOUND LYTIC MUREIN TRANSGLYCOSYLASE F"/>
    <property type="match status" value="1"/>
</dbReference>
<keyword evidence="1" id="KW-0732">Signal</keyword>
<feature type="domain" description="Solute-binding protein family 3/N-terminal" evidence="3">
    <location>
        <begin position="95"/>
        <end position="321"/>
    </location>
</feature>
<evidence type="ECO:0000256" key="2">
    <source>
        <dbReference type="SAM" id="MobiDB-lite"/>
    </source>
</evidence>
<organism evidence="4 5">
    <name type="scientific">Microbacterium ginsengisoli</name>
    <dbReference type="NCBI Taxonomy" id="400772"/>
    <lineage>
        <taxon>Bacteria</taxon>
        <taxon>Bacillati</taxon>
        <taxon>Actinomycetota</taxon>
        <taxon>Actinomycetes</taxon>
        <taxon>Micrococcales</taxon>
        <taxon>Microbacteriaceae</taxon>
        <taxon>Microbacterium</taxon>
    </lineage>
</organism>
<dbReference type="AlphaFoldDB" id="A0A3C1KF36"/>
<reference evidence="4 5" key="1">
    <citation type="journal article" date="2018" name="Nat. Biotechnol.">
        <title>A standardized bacterial taxonomy based on genome phylogeny substantially revises the tree of life.</title>
        <authorList>
            <person name="Parks D.H."/>
            <person name="Chuvochina M."/>
            <person name="Waite D.W."/>
            <person name="Rinke C."/>
            <person name="Skarshewski A."/>
            <person name="Chaumeil P.A."/>
            <person name="Hugenholtz P."/>
        </authorList>
    </citation>
    <scope>NUCLEOTIDE SEQUENCE [LARGE SCALE GENOMIC DNA]</scope>
    <source>
        <strain evidence="4">UBA9152</strain>
    </source>
</reference>
<protein>
    <submittedName>
        <fullName evidence="4">Arginine ABC transporter substrate-binding protein</fullName>
    </submittedName>
</protein>
<name>A0A3C1KF36_9MICO</name>
<evidence type="ECO:0000256" key="1">
    <source>
        <dbReference type="ARBA" id="ARBA00022729"/>
    </source>
</evidence>
<sequence length="334" mass="35066">MSSPCRYRARKPESDRHGHLDETFPGSPVITPFVDPDRAGTASHIHRLMTRGAPVRSTIRRGIPALAVAALSALALSACAAGSPQATSSTTSGDVIIAAADPSLLPYNFTGSDGSTWEGINVDLAAALSTKLGRTIQFQSAGFDTIIPGLTSGRFDMALTGMFDTKERQKSVDFVDYLKAENNFLTRSDYRDITDMNDLCGVTVGIPSGAIEGSLLATASEKCTSEGKAAITVNEYSDLNAVVLALTSKRIDVTPNDSAANAYIMKSASGLKVSGGYQNEGYFAAAFPKGSALTAEVETAFTEIMADGTYASILDKWGVPSRGLTAPIVNGSPF</sequence>
<accession>A0A3C1KF36</accession>
<feature type="compositionally biased region" description="Basic and acidic residues" evidence="2">
    <location>
        <begin position="10"/>
        <end position="22"/>
    </location>
</feature>
<dbReference type="Proteomes" id="UP000257479">
    <property type="component" value="Unassembled WGS sequence"/>
</dbReference>